<reference evidence="1" key="1">
    <citation type="journal article" date="2015" name="Nature">
        <title>Complex archaea that bridge the gap between prokaryotes and eukaryotes.</title>
        <authorList>
            <person name="Spang A."/>
            <person name="Saw J.H."/>
            <person name="Jorgensen S.L."/>
            <person name="Zaremba-Niedzwiedzka K."/>
            <person name="Martijn J."/>
            <person name="Lind A.E."/>
            <person name="van Eijk R."/>
            <person name="Schleper C."/>
            <person name="Guy L."/>
            <person name="Ettema T.J."/>
        </authorList>
    </citation>
    <scope>NUCLEOTIDE SEQUENCE</scope>
</reference>
<accession>A0A0F9D9S9</accession>
<proteinExistence type="predicted"/>
<sequence length="31" mass="3359">VDIAADAERNISQLKKWGYLASGSLLRRAVG</sequence>
<dbReference type="AlphaFoldDB" id="A0A0F9D9S9"/>
<organism evidence="1">
    <name type="scientific">marine sediment metagenome</name>
    <dbReference type="NCBI Taxonomy" id="412755"/>
    <lineage>
        <taxon>unclassified sequences</taxon>
        <taxon>metagenomes</taxon>
        <taxon>ecological metagenomes</taxon>
    </lineage>
</organism>
<evidence type="ECO:0000313" key="1">
    <source>
        <dbReference type="EMBL" id="KKL58428.1"/>
    </source>
</evidence>
<gene>
    <name evidence="1" type="ORF">LCGC14_2225450</name>
</gene>
<feature type="non-terminal residue" evidence="1">
    <location>
        <position position="1"/>
    </location>
</feature>
<protein>
    <submittedName>
        <fullName evidence="1">Uncharacterized protein</fullName>
    </submittedName>
</protein>
<dbReference type="EMBL" id="LAZR01029829">
    <property type="protein sequence ID" value="KKL58428.1"/>
    <property type="molecule type" value="Genomic_DNA"/>
</dbReference>
<name>A0A0F9D9S9_9ZZZZ</name>
<comment type="caution">
    <text evidence="1">The sequence shown here is derived from an EMBL/GenBank/DDBJ whole genome shotgun (WGS) entry which is preliminary data.</text>
</comment>